<dbReference type="STRING" id="22663.A0A2I0ITB5"/>
<name>A0A2I0ITB5_PUNGR</name>
<evidence type="ECO:0000313" key="2">
    <source>
        <dbReference type="Proteomes" id="UP000233551"/>
    </source>
</evidence>
<evidence type="ECO:0000313" key="1">
    <source>
        <dbReference type="EMBL" id="PKI47234.1"/>
    </source>
</evidence>
<gene>
    <name evidence="1" type="ORF">CRG98_032371</name>
</gene>
<organism evidence="1 2">
    <name type="scientific">Punica granatum</name>
    <name type="common">Pomegranate</name>
    <dbReference type="NCBI Taxonomy" id="22663"/>
    <lineage>
        <taxon>Eukaryota</taxon>
        <taxon>Viridiplantae</taxon>
        <taxon>Streptophyta</taxon>
        <taxon>Embryophyta</taxon>
        <taxon>Tracheophyta</taxon>
        <taxon>Spermatophyta</taxon>
        <taxon>Magnoliopsida</taxon>
        <taxon>eudicotyledons</taxon>
        <taxon>Gunneridae</taxon>
        <taxon>Pentapetalae</taxon>
        <taxon>rosids</taxon>
        <taxon>malvids</taxon>
        <taxon>Myrtales</taxon>
        <taxon>Lythraceae</taxon>
        <taxon>Punica</taxon>
    </lineage>
</organism>
<feature type="non-terminal residue" evidence="1">
    <location>
        <position position="175"/>
    </location>
</feature>
<dbReference type="AlphaFoldDB" id="A0A2I0ITB5"/>
<protein>
    <submittedName>
        <fullName evidence="1">Uncharacterized protein</fullName>
    </submittedName>
</protein>
<reference evidence="1 2" key="1">
    <citation type="submission" date="2017-11" db="EMBL/GenBank/DDBJ databases">
        <title>De-novo sequencing of pomegranate (Punica granatum L.) genome.</title>
        <authorList>
            <person name="Akparov Z."/>
            <person name="Amiraslanov A."/>
            <person name="Hajiyeva S."/>
            <person name="Abbasov M."/>
            <person name="Kaur K."/>
            <person name="Hamwieh A."/>
            <person name="Solovyev V."/>
            <person name="Salamov A."/>
            <person name="Braich B."/>
            <person name="Kosarev P."/>
            <person name="Mahmoud A."/>
            <person name="Hajiyev E."/>
            <person name="Babayeva S."/>
            <person name="Izzatullayeva V."/>
            <person name="Mammadov A."/>
            <person name="Mammadov A."/>
            <person name="Sharifova S."/>
            <person name="Ojaghi J."/>
            <person name="Eynullazada K."/>
            <person name="Bayramov B."/>
            <person name="Abdulazimova A."/>
            <person name="Shahmuradov I."/>
        </authorList>
    </citation>
    <scope>NUCLEOTIDE SEQUENCE [LARGE SCALE GENOMIC DNA]</scope>
    <source>
        <strain evidence="2">cv. AG2017</strain>
        <tissue evidence="1">Leaf</tissue>
    </source>
</reference>
<keyword evidence="2" id="KW-1185">Reference proteome</keyword>
<sequence>MDSTSALSLHSHPKITPAAAPRYNSTLQFGLCSAAASLRSSRRRLRCRRLVVVAASGSGGGSRRVAGKRRVYQESQSESSLSAASVKQIASSVAPAAAFVAATFVLWKLVEKLLMPKRATTSTAESKSPAQGMKWSIGAGSNLLSNLNAKIDRQSKQKINEFAKELRTFSVVDMS</sequence>
<comment type="caution">
    <text evidence="1">The sequence shown here is derived from an EMBL/GenBank/DDBJ whole genome shotgun (WGS) entry which is preliminary data.</text>
</comment>
<dbReference type="Proteomes" id="UP000233551">
    <property type="component" value="Unassembled WGS sequence"/>
</dbReference>
<accession>A0A2I0ITB5</accession>
<proteinExistence type="predicted"/>
<dbReference type="EMBL" id="PGOL01002531">
    <property type="protein sequence ID" value="PKI47234.1"/>
    <property type="molecule type" value="Genomic_DNA"/>
</dbReference>